<keyword evidence="1" id="KW-1133">Transmembrane helix</keyword>
<dbReference type="Proteomes" id="UP000823749">
    <property type="component" value="Chromosome 12"/>
</dbReference>
<protein>
    <submittedName>
        <fullName evidence="2">Uncharacterized protein</fullName>
    </submittedName>
</protein>
<evidence type="ECO:0000313" key="3">
    <source>
        <dbReference type="Proteomes" id="UP000823749"/>
    </source>
</evidence>
<gene>
    <name evidence="2" type="ORF">RHGRI_033986</name>
</gene>
<evidence type="ECO:0000313" key="2">
    <source>
        <dbReference type="EMBL" id="KAG5521606.1"/>
    </source>
</evidence>
<keyword evidence="1" id="KW-0472">Membrane</keyword>
<dbReference type="AlphaFoldDB" id="A0AAV6HYW2"/>
<dbReference type="EMBL" id="JACTNZ010000012">
    <property type="protein sequence ID" value="KAG5521606.1"/>
    <property type="molecule type" value="Genomic_DNA"/>
</dbReference>
<proteinExistence type="predicted"/>
<reference evidence="2" key="1">
    <citation type="submission" date="2020-08" db="EMBL/GenBank/DDBJ databases">
        <title>Plant Genome Project.</title>
        <authorList>
            <person name="Zhang R.-G."/>
        </authorList>
    </citation>
    <scope>NUCLEOTIDE SEQUENCE</scope>
    <source>
        <strain evidence="2">WSP0</strain>
        <tissue evidence="2">Leaf</tissue>
    </source>
</reference>
<feature type="transmembrane region" description="Helical" evidence="1">
    <location>
        <begin position="149"/>
        <end position="168"/>
    </location>
</feature>
<organism evidence="2 3">
    <name type="scientific">Rhododendron griersonianum</name>
    <dbReference type="NCBI Taxonomy" id="479676"/>
    <lineage>
        <taxon>Eukaryota</taxon>
        <taxon>Viridiplantae</taxon>
        <taxon>Streptophyta</taxon>
        <taxon>Embryophyta</taxon>
        <taxon>Tracheophyta</taxon>
        <taxon>Spermatophyta</taxon>
        <taxon>Magnoliopsida</taxon>
        <taxon>eudicotyledons</taxon>
        <taxon>Gunneridae</taxon>
        <taxon>Pentapetalae</taxon>
        <taxon>asterids</taxon>
        <taxon>Ericales</taxon>
        <taxon>Ericaceae</taxon>
        <taxon>Ericoideae</taxon>
        <taxon>Rhodoreae</taxon>
        <taxon>Rhododendron</taxon>
    </lineage>
</organism>
<evidence type="ECO:0000256" key="1">
    <source>
        <dbReference type="SAM" id="Phobius"/>
    </source>
</evidence>
<accession>A0AAV6HYW2</accession>
<name>A0AAV6HYW2_9ERIC</name>
<feature type="transmembrane region" description="Helical" evidence="1">
    <location>
        <begin position="118"/>
        <end position="137"/>
    </location>
</feature>
<keyword evidence="3" id="KW-1185">Reference proteome</keyword>
<sequence>MGCSNICAFKSTRREGRRLCFWLFGLKIVRKWSSSLDIPGGFRARKMEGLNQTHPHPYVPVDLDLPGFVPGFLPQSTILGVFVLASLLVVSLVWFLSVAVIVDILLTPMVTSSEVTRSCLFHKAVTLVLLVWTAIKLGSNLPLPMIHAIIYQKLQVAGCFTAFTLLVFGNYEGLFKMIPIQVGPLQVFIQVFNVPGMEEQWTIAVPLEMGKAIYLILLYCYSHAGVPSTSLVALPEKA</sequence>
<keyword evidence="1" id="KW-0812">Transmembrane</keyword>
<comment type="caution">
    <text evidence="2">The sequence shown here is derived from an EMBL/GenBank/DDBJ whole genome shotgun (WGS) entry which is preliminary data.</text>
</comment>
<feature type="transmembrane region" description="Helical" evidence="1">
    <location>
        <begin position="78"/>
        <end position="106"/>
    </location>
</feature>